<organism evidence="1 2">
    <name type="scientific">Sphaerisporangium krabiense</name>
    <dbReference type="NCBI Taxonomy" id="763782"/>
    <lineage>
        <taxon>Bacteria</taxon>
        <taxon>Bacillati</taxon>
        <taxon>Actinomycetota</taxon>
        <taxon>Actinomycetes</taxon>
        <taxon>Streptosporangiales</taxon>
        <taxon>Streptosporangiaceae</taxon>
        <taxon>Sphaerisporangium</taxon>
    </lineage>
</organism>
<keyword evidence="2" id="KW-1185">Reference proteome</keyword>
<gene>
    <name evidence="1" type="ORF">BJ981_005037</name>
</gene>
<evidence type="ECO:0000313" key="2">
    <source>
        <dbReference type="Proteomes" id="UP000588112"/>
    </source>
</evidence>
<dbReference type="EMBL" id="JACHBR010000001">
    <property type="protein sequence ID" value="MBB5629338.1"/>
    <property type="molecule type" value="Genomic_DNA"/>
</dbReference>
<accession>A0A7W8Z957</accession>
<reference evidence="1 2" key="1">
    <citation type="submission" date="2020-08" db="EMBL/GenBank/DDBJ databases">
        <title>Sequencing the genomes of 1000 actinobacteria strains.</title>
        <authorList>
            <person name="Klenk H.-P."/>
        </authorList>
    </citation>
    <scope>NUCLEOTIDE SEQUENCE [LARGE SCALE GENOMIC DNA]</scope>
    <source>
        <strain evidence="1 2">DSM 45790</strain>
    </source>
</reference>
<sequence>MDIDLQYRLRDARRRPTSYGMRTFDEAAAFLIGADMATDWTLLHGFQEWVAELWGSQRNLAWPLIAARLLDARRAGSGQAGDAEWSEEDRIRALFDLVEEFFVESSKDP</sequence>
<name>A0A7W8Z957_9ACTN</name>
<evidence type="ECO:0000313" key="1">
    <source>
        <dbReference type="EMBL" id="MBB5629338.1"/>
    </source>
</evidence>
<protein>
    <submittedName>
        <fullName evidence="1">Uncharacterized protein</fullName>
    </submittedName>
</protein>
<comment type="caution">
    <text evidence="1">The sequence shown here is derived from an EMBL/GenBank/DDBJ whole genome shotgun (WGS) entry which is preliminary data.</text>
</comment>
<dbReference type="RefSeq" id="WP_184614357.1">
    <property type="nucleotide sequence ID" value="NZ_BOOS01000084.1"/>
</dbReference>
<dbReference type="AlphaFoldDB" id="A0A7W8Z957"/>
<dbReference type="Proteomes" id="UP000588112">
    <property type="component" value="Unassembled WGS sequence"/>
</dbReference>
<proteinExistence type="predicted"/>